<dbReference type="InterPro" id="IPR008991">
    <property type="entry name" value="Translation_prot_SH3-like_sf"/>
</dbReference>
<organism evidence="5 6">
    <name type="scientific">Cryoendolithus antarcticus</name>
    <dbReference type="NCBI Taxonomy" id="1507870"/>
    <lineage>
        <taxon>Eukaryota</taxon>
        <taxon>Fungi</taxon>
        <taxon>Dikarya</taxon>
        <taxon>Ascomycota</taxon>
        <taxon>Pezizomycotina</taxon>
        <taxon>Dothideomycetes</taxon>
        <taxon>Dothideomycetidae</taxon>
        <taxon>Cladosporiales</taxon>
        <taxon>Cladosporiaceae</taxon>
        <taxon>Cryoendolithus</taxon>
    </lineage>
</organism>
<evidence type="ECO:0000313" key="5">
    <source>
        <dbReference type="EMBL" id="OQO00740.1"/>
    </source>
</evidence>
<evidence type="ECO:0008006" key="7">
    <source>
        <dbReference type="Google" id="ProtNLM"/>
    </source>
</evidence>
<reference evidence="6" key="1">
    <citation type="submission" date="2017-03" db="EMBL/GenBank/DDBJ databases">
        <title>Genomes of endolithic fungi from Antarctica.</title>
        <authorList>
            <person name="Coleine C."/>
            <person name="Masonjones S."/>
            <person name="Stajich J.E."/>
        </authorList>
    </citation>
    <scope>NUCLEOTIDE SEQUENCE [LARGE SCALE GENOMIC DNA]</scope>
    <source>
        <strain evidence="6">CCFEE 5527</strain>
    </source>
</reference>
<dbReference type="SUPFAM" id="SSF50104">
    <property type="entry name" value="Translation proteins SH3-like domain"/>
    <property type="match status" value="1"/>
</dbReference>
<evidence type="ECO:0000313" key="6">
    <source>
        <dbReference type="Proteomes" id="UP000192596"/>
    </source>
</evidence>
<comment type="similarity">
    <text evidence="1">Belongs to the eukaryotic ribosomal protein eL21 family.</text>
</comment>
<sequence length="575" mass="61305">MDGSRRYRCCRQVNYAVVFEFEVLRVRSLACGGSRIQSLGTSTAFRLGGTSNATPTRRSHHSTNDTLTLRRMPSPPSPPNHFAMGHAAGLRAGTRYAFSRDFKKKGMIKLSTYLKQYKVGDIVDVVANGAVQKGMPHKDFHGKTGVVYNVTKSAVGVILYKQVGNRYIEKRVNVRIEHVNHSRSRDEFLRRVKTNAANMKKAKEDGVHVHLKRQPVMPREARTDIDWEATAGRFEVDLSFLMQQAAWLYEQHFEGMKTQMRRLASGGDDDSKATPSIDTGSKRASPIPPPTEPGTPRPTSEAQLSRTPSNATLTQSRAGSGLYTLRQRALQSSGGSQQQRTVPAKQRTAVEDDAELGHDDHDDCDDASDSEDEPSSMARSQAFRRLPSAALPQRSTLGTLSSEGDRGSSEDDPESSSGGFLPFAAANVASSSSDAPLHDPAATLRGQAAGRPSSKSGPASTATKSRTPNTASSAPDSSPSASASSTSTTPNNPEALPRPGPLSPRHRAALAAAARGDGSSGTPSMGSSFSDLEDASVTQSALEEAVMSNLQAGGGSIGSRLSSFGRGFSGGRGES</sequence>
<dbReference type="OrthoDB" id="1539250at2759"/>
<dbReference type="STRING" id="1507870.A0A1V8SNV0"/>
<feature type="compositionally biased region" description="Polar residues" evidence="4">
    <location>
        <begin position="453"/>
        <end position="466"/>
    </location>
</feature>
<dbReference type="PANTHER" id="PTHR20981">
    <property type="entry name" value="60S RIBOSOMAL PROTEIN L21"/>
    <property type="match status" value="1"/>
</dbReference>
<dbReference type="AlphaFoldDB" id="A0A1V8SNV0"/>
<gene>
    <name evidence="5" type="ORF">B0A48_13231</name>
</gene>
<feature type="compositionally biased region" description="Low complexity" evidence="4">
    <location>
        <begin position="467"/>
        <end position="495"/>
    </location>
</feature>
<dbReference type="Pfam" id="PF01157">
    <property type="entry name" value="Ribosomal_L21e"/>
    <property type="match status" value="1"/>
</dbReference>
<feature type="region of interest" description="Disordered" evidence="4">
    <location>
        <begin position="47"/>
        <end position="71"/>
    </location>
</feature>
<feature type="compositionally biased region" description="Low complexity" evidence="4">
    <location>
        <begin position="509"/>
        <end position="530"/>
    </location>
</feature>
<feature type="compositionally biased region" description="Pro residues" evidence="4">
    <location>
        <begin position="286"/>
        <end position="296"/>
    </location>
</feature>
<protein>
    <recommendedName>
        <fullName evidence="7">60S ribosomal protein L21-A</fullName>
    </recommendedName>
</protein>
<evidence type="ECO:0000256" key="1">
    <source>
        <dbReference type="ARBA" id="ARBA00008427"/>
    </source>
</evidence>
<keyword evidence="6" id="KW-1185">Reference proteome</keyword>
<dbReference type="Gene3D" id="2.30.30.70">
    <property type="entry name" value="Ribosomal protein L21"/>
    <property type="match status" value="1"/>
</dbReference>
<dbReference type="GO" id="GO:0005840">
    <property type="term" value="C:ribosome"/>
    <property type="evidence" value="ECO:0007669"/>
    <property type="project" value="UniProtKB-KW"/>
</dbReference>
<dbReference type="GO" id="GO:0006412">
    <property type="term" value="P:translation"/>
    <property type="evidence" value="ECO:0007669"/>
    <property type="project" value="InterPro"/>
</dbReference>
<keyword evidence="2" id="KW-0689">Ribosomal protein</keyword>
<dbReference type="Gene3D" id="6.10.250.3260">
    <property type="match status" value="1"/>
</dbReference>
<proteinExistence type="inferred from homology"/>
<dbReference type="InterPro" id="IPR036948">
    <property type="entry name" value="Ribosomal_eL21_sf"/>
</dbReference>
<feature type="compositionally biased region" description="Polar residues" evidence="4">
    <location>
        <begin position="300"/>
        <end position="318"/>
    </location>
</feature>
<feature type="compositionally biased region" description="Polar residues" evidence="4">
    <location>
        <begin position="47"/>
        <end position="56"/>
    </location>
</feature>
<feature type="region of interest" description="Disordered" evidence="4">
    <location>
        <begin position="262"/>
        <end position="540"/>
    </location>
</feature>
<dbReference type="InterPro" id="IPR018259">
    <property type="entry name" value="Ribosomal_eL21_CS"/>
</dbReference>
<evidence type="ECO:0000256" key="3">
    <source>
        <dbReference type="ARBA" id="ARBA00023274"/>
    </source>
</evidence>
<feature type="compositionally biased region" description="Low complexity" evidence="4">
    <location>
        <begin position="415"/>
        <end position="435"/>
    </location>
</feature>
<accession>A0A1V8SNV0</accession>
<feature type="compositionally biased region" description="Polar residues" evidence="4">
    <location>
        <begin position="329"/>
        <end position="341"/>
    </location>
</feature>
<feature type="compositionally biased region" description="Acidic residues" evidence="4">
    <location>
        <begin position="362"/>
        <end position="374"/>
    </location>
</feature>
<dbReference type="InterPro" id="IPR001147">
    <property type="entry name" value="Ribosomal_eL21"/>
</dbReference>
<evidence type="ECO:0000256" key="4">
    <source>
        <dbReference type="SAM" id="MobiDB-lite"/>
    </source>
</evidence>
<dbReference type="GO" id="GO:1990904">
    <property type="term" value="C:ribonucleoprotein complex"/>
    <property type="evidence" value="ECO:0007669"/>
    <property type="project" value="UniProtKB-KW"/>
</dbReference>
<dbReference type="InParanoid" id="A0A1V8SNV0"/>
<evidence type="ECO:0000256" key="2">
    <source>
        <dbReference type="ARBA" id="ARBA00022980"/>
    </source>
</evidence>
<keyword evidence="3" id="KW-0687">Ribonucleoprotein</keyword>
<name>A0A1V8SNV0_9PEZI</name>
<comment type="caution">
    <text evidence="5">The sequence shown here is derived from an EMBL/GenBank/DDBJ whole genome shotgun (WGS) entry which is preliminary data.</text>
</comment>
<feature type="region of interest" description="Disordered" evidence="4">
    <location>
        <begin position="552"/>
        <end position="575"/>
    </location>
</feature>
<dbReference type="GO" id="GO:0003735">
    <property type="term" value="F:structural constituent of ribosome"/>
    <property type="evidence" value="ECO:0007669"/>
    <property type="project" value="InterPro"/>
</dbReference>
<dbReference type="FunFam" id="2.30.30.70:FF:000001">
    <property type="entry name" value="60S ribosomal protein L21"/>
    <property type="match status" value="1"/>
</dbReference>
<dbReference type="PROSITE" id="PS01171">
    <property type="entry name" value="RIBOSOMAL_L21E"/>
    <property type="match status" value="1"/>
</dbReference>
<dbReference type="Proteomes" id="UP000192596">
    <property type="component" value="Unassembled WGS sequence"/>
</dbReference>
<dbReference type="EMBL" id="NAJO01000034">
    <property type="protein sequence ID" value="OQO00740.1"/>
    <property type="molecule type" value="Genomic_DNA"/>
</dbReference>